<evidence type="ECO:0000313" key="2">
    <source>
        <dbReference type="Proteomes" id="UP000829685"/>
    </source>
</evidence>
<reference evidence="1" key="1">
    <citation type="submission" date="2021-03" db="EMBL/GenBank/DDBJ databases">
        <title>Revisited historic fungal species revealed as producer of novel bioactive compounds through whole genome sequencing and comparative genomics.</title>
        <authorList>
            <person name="Vignolle G.A."/>
            <person name="Hochenegger N."/>
            <person name="Mach R.L."/>
            <person name="Mach-Aigner A.R."/>
            <person name="Javad Rahimi M."/>
            <person name="Salim K.A."/>
            <person name="Chan C.M."/>
            <person name="Lim L.B.L."/>
            <person name="Cai F."/>
            <person name="Druzhinina I.S."/>
            <person name="U'Ren J.M."/>
            <person name="Derntl C."/>
        </authorList>
    </citation>
    <scope>NUCLEOTIDE SEQUENCE</scope>
    <source>
        <strain evidence="1">TUCIM 5799</strain>
    </source>
</reference>
<name>A0A9P9WL04_9PEZI</name>
<protein>
    <submittedName>
        <fullName evidence="1">Uncharacterized protein</fullName>
    </submittedName>
</protein>
<keyword evidence="2" id="KW-1185">Reference proteome</keyword>
<dbReference type="AlphaFoldDB" id="A0A9P9WL04"/>
<evidence type="ECO:0000313" key="1">
    <source>
        <dbReference type="EMBL" id="KAI1868859.1"/>
    </source>
</evidence>
<proteinExistence type="predicted"/>
<accession>A0A9P9WL04</accession>
<gene>
    <name evidence="1" type="ORF">JX265_006838</name>
</gene>
<dbReference type="Proteomes" id="UP000829685">
    <property type="component" value="Unassembled WGS sequence"/>
</dbReference>
<organism evidence="1 2">
    <name type="scientific">Neoarthrinium moseri</name>
    <dbReference type="NCBI Taxonomy" id="1658444"/>
    <lineage>
        <taxon>Eukaryota</taxon>
        <taxon>Fungi</taxon>
        <taxon>Dikarya</taxon>
        <taxon>Ascomycota</taxon>
        <taxon>Pezizomycotina</taxon>
        <taxon>Sordariomycetes</taxon>
        <taxon>Xylariomycetidae</taxon>
        <taxon>Amphisphaeriales</taxon>
        <taxon>Apiosporaceae</taxon>
        <taxon>Neoarthrinium</taxon>
    </lineage>
</organism>
<comment type="caution">
    <text evidence="1">The sequence shown here is derived from an EMBL/GenBank/DDBJ whole genome shotgun (WGS) entry which is preliminary data.</text>
</comment>
<dbReference type="EMBL" id="JAFIMR010000016">
    <property type="protein sequence ID" value="KAI1868859.1"/>
    <property type="molecule type" value="Genomic_DNA"/>
</dbReference>
<sequence length="79" mass="8897">MSPPNYAPFVFSRDYTMDLTMITQAQIIVQVRMEAGFTLQDLLTAAQDGAAGLPMGTLGRIWYHALVFTCKERLEKSRL</sequence>